<reference evidence="2 3" key="1">
    <citation type="submission" date="2017-07" db="EMBL/GenBank/DDBJ databases">
        <title>The genome sequence of Paludifilum halophilum highlights mechanisms for microbial adaptation to high salt environemnts.</title>
        <authorList>
            <person name="Belbahri L."/>
        </authorList>
    </citation>
    <scope>NUCLEOTIDE SEQUENCE [LARGE SCALE GENOMIC DNA]</scope>
    <source>
        <strain evidence="2 3">DSM 102817</strain>
    </source>
</reference>
<proteinExistence type="predicted"/>
<feature type="region of interest" description="Disordered" evidence="1">
    <location>
        <begin position="228"/>
        <end position="269"/>
    </location>
</feature>
<keyword evidence="3" id="KW-1185">Reference proteome</keyword>
<name>A0A235B8F6_9BACL</name>
<evidence type="ECO:0000313" key="2">
    <source>
        <dbReference type="EMBL" id="OYD08574.1"/>
    </source>
</evidence>
<dbReference type="Proteomes" id="UP000215459">
    <property type="component" value="Unassembled WGS sequence"/>
</dbReference>
<feature type="compositionally biased region" description="Basic and acidic residues" evidence="1">
    <location>
        <begin position="1"/>
        <end position="26"/>
    </location>
</feature>
<feature type="compositionally biased region" description="Basic and acidic residues" evidence="1">
    <location>
        <begin position="241"/>
        <end position="269"/>
    </location>
</feature>
<dbReference type="EMBL" id="NOWF01000003">
    <property type="protein sequence ID" value="OYD08574.1"/>
    <property type="molecule type" value="Genomic_DNA"/>
</dbReference>
<evidence type="ECO:0000256" key="1">
    <source>
        <dbReference type="SAM" id="MobiDB-lite"/>
    </source>
</evidence>
<protein>
    <submittedName>
        <fullName evidence="2">Uncharacterized protein</fullName>
    </submittedName>
</protein>
<evidence type="ECO:0000313" key="3">
    <source>
        <dbReference type="Proteomes" id="UP000215459"/>
    </source>
</evidence>
<dbReference type="OrthoDB" id="2475580at2"/>
<organism evidence="2 3">
    <name type="scientific">Paludifilum halophilum</name>
    <dbReference type="NCBI Taxonomy" id="1642702"/>
    <lineage>
        <taxon>Bacteria</taxon>
        <taxon>Bacillati</taxon>
        <taxon>Bacillota</taxon>
        <taxon>Bacilli</taxon>
        <taxon>Bacillales</taxon>
        <taxon>Thermoactinomycetaceae</taxon>
        <taxon>Paludifilum</taxon>
    </lineage>
</organism>
<dbReference type="AlphaFoldDB" id="A0A235B8F6"/>
<feature type="region of interest" description="Disordered" evidence="1">
    <location>
        <begin position="1"/>
        <end position="30"/>
    </location>
</feature>
<gene>
    <name evidence="2" type="ORF">CHM34_07050</name>
</gene>
<sequence length="269" mass="30766">MGIRDALKKREEKREEIRNNTDKPSDLPEGVGRFIRNNELNDEGRTFVILDDPDDWYFYFVHEDFQYKPYEVFVKKHTCINSPRGLGSALENFEKKDGSKCLSCAAGIKRKLYFMVRLYDVEHDCFRIYDAKEFHAQNLVSAYDKIEKTARKFNKEYTLVGDVVQMMKTSDGKSFTFDTADDVELTEAQQAKVKELLAEKPDYEFLGKFRNEEDIRGIIAEAAEGHADKSVLGQASPATVKSDDADKALAEDVKPVAESDDKKADNLPF</sequence>
<dbReference type="RefSeq" id="WP_094263879.1">
    <property type="nucleotide sequence ID" value="NZ_NOWF01000003.1"/>
</dbReference>
<accession>A0A235B8F6</accession>
<comment type="caution">
    <text evidence="2">The sequence shown here is derived from an EMBL/GenBank/DDBJ whole genome shotgun (WGS) entry which is preliminary data.</text>
</comment>